<reference evidence="8" key="3">
    <citation type="submission" date="2025-09" db="UniProtKB">
        <authorList>
            <consortium name="Ensembl"/>
        </authorList>
    </citation>
    <scope>IDENTIFICATION</scope>
</reference>
<dbReference type="AlphaFoldDB" id="I3KER9"/>
<dbReference type="FunCoup" id="I3KER9">
    <property type="interactions" value="344"/>
</dbReference>
<dbReference type="GO" id="GO:0005743">
    <property type="term" value="C:mitochondrial inner membrane"/>
    <property type="evidence" value="ECO:0007669"/>
    <property type="project" value="UniProtKB-SubCell"/>
</dbReference>
<keyword evidence="5" id="KW-0496">Mitochondrion</keyword>
<dbReference type="Ensembl" id="ENSONIT00000019631.2">
    <property type="protein sequence ID" value="ENSONIP00000019614.2"/>
    <property type="gene ID" value="ENSONIG00000015588.2"/>
</dbReference>
<keyword evidence="3" id="KW-0999">Mitochondrion inner membrane</keyword>
<evidence type="ECO:0000256" key="4">
    <source>
        <dbReference type="ARBA" id="ARBA00022989"/>
    </source>
</evidence>
<accession>I3KER9</accession>
<dbReference type="Proteomes" id="UP000005207">
    <property type="component" value="Linkage group LG7"/>
</dbReference>
<evidence type="ECO:0000256" key="6">
    <source>
        <dbReference type="ARBA" id="ARBA00023136"/>
    </source>
</evidence>
<keyword evidence="6" id="KW-0472">Membrane</keyword>
<proteinExistence type="inferred from homology"/>
<dbReference type="PANTHER" id="PTHR28492:SF1">
    <property type="entry name" value="UBIQUINOL-CYTOCHROME-C REDUCTASE COMPLEX ASSEMBLY FACTOR 6"/>
    <property type="match status" value="1"/>
</dbReference>
<dbReference type="PANTHER" id="PTHR28492">
    <property type="entry name" value="HYPOTHETICAL PROTEIN LOC691921"/>
    <property type="match status" value="1"/>
</dbReference>
<evidence type="ECO:0000256" key="7">
    <source>
        <dbReference type="ARBA" id="ARBA00044944"/>
    </source>
</evidence>
<dbReference type="InterPro" id="IPR027858">
    <property type="entry name" value="BRAWNIN"/>
</dbReference>
<evidence type="ECO:0000256" key="2">
    <source>
        <dbReference type="ARBA" id="ARBA00022692"/>
    </source>
</evidence>
<protein>
    <submittedName>
        <fullName evidence="8">Uncharacterized protein</fullName>
    </submittedName>
</protein>
<dbReference type="GeneTree" id="ENSGT00940000173873"/>
<keyword evidence="2" id="KW-0812">Transmembrane</keyword>
<dbReference type="Pfam" id="PF14990">
    <property type="entry name" value="DUF4516"/>
    <property type="match status" value="1"/>
</dbReference>
<name>I3KER9_ORENI</name>
<keyword evidence="4" id="KW-1133">Transmembrane helix</keyword>
<dbReference type="GO" id="GO:0034551">
    <property type="term" value="P:mitochondrial respiratory chain complex III assembly"/>
    <property type="evidence" value="ECO:0007669"/>
    <property type="project" value="InterPro"/>
</dbReference>
<keyword evidence="9" id="KW-1185">Reference proteome</keyword>
<comment type="subcellular location">
    <subcellularLocation>
        <location evidence="1">Mitochondrion inner membrane</location>
        <topology evidence="1">Single-pass membrane protein</topology>
    </subcellularLocation>
</comment>
<evidence type="ECO:0000256" key="5">
    <source>
        <dbReference type="ARBA" id="ARBA00023128"/>
    </source>
</evidence>
<evidence type="ECO:0000313" key="8">
    <source>
        <dbReference type="Ensembl" id="ENSONIP00000019614.2"/>
    </source>
</evidence>
<dbReference type="eggNOG" id="ENOG502S9EP">
    <property type="taxonomic scope" value="Eukaryota"/>
</dbReference>
<dbReference type="HOGENOM" id="CLU_202878_0_0_1"/>
<dbReference type="InParanoid" id="I3KER9"/>
<comment type="similarity">
    <text evidence="7">Belongs to the UQCC6 family.</text>
</comment>
<sequence length="48" mass="5427">MPAGVSWARYIRMLGASVLAMFAGAQAVHQYYLPDLVRDKIKPSYQQK</sequence>
<evidence type="ECO:0000256" key="1">
    <source>
        <dbReference type="ARBA" id="ARBA00004434"/>
    </source>
</evidence>
<organism evidence="8 9">
    <name type="scientific">Oreochromis niloticus</name>
    <name type="common">Nile tilapia</name>
    <name type="synonym">Tilapia nilotica</name>
    <dbReference type="NCBI Taxonomy" id="8128"/>
    <lineage>
        <taxon>Eukaryota</taxon>
        <taxon>Metazoa</taxon>
        <taxon>Chordata</taxon>
        <taxon>Craniata</taxon>
        <taxon>Vertebrata</taxon>
        <taxon>Euteleostomi</taxon>
        <taxon>Actinopterygii</taxon>
        <taxon>Neopterygii</taxon>
        <taxon>Teleostei</taxon>
        <taxon>Neoteleostei</taxon>
        <taxon>Acanthomorphata</taxon>
        <taxon>Ovalentaria</taxon>
        <taxon>Cichlomorphae</taxon>
        <taxon>Cichliformes</taxon>
        <taxon>Cichlidae</taxon>
        <taxon>African cichlids</taxon>
        <taxon>Pseudocrenilabrinae</taxon>
        <taxon>Oreochromini</taxon>
        <taxon>Oreochromis</taxon>
    </lineage>
</organism>
<evidence type="ECO:0000313" key="9">
    <source>
        <dbReference type="Proteomes" id="UP000005207"/>
    </source>
</evidence>
<evidence type="ECO:0000256" key="3">
    <source>
        <dbReference type="ARBA" id="ARBA00022792"/>
    </source>
</evidence>
<reference evidence="8" key="2">
    <citation type="submission" date="2025-08" db="UniProtKB">
        <authorList>
            <consortium name="Ensembl"/>
        </authorList>
    </citation>
    <scope>IDENTIFICATION</scope>
</reference>
<reference evidence="9" key="1">
    <citation type="submission" date="2012-01" db="EMBL/GenBank/DDBJ databases">
        <title>The Genome Sequence of Oreochromis niloticus (Nile Tilapia).</title>
        <authorList>
            <consortium name="Broad Institute Genome Assembly Team"/>
            <consortium name="Broad Institute Sequencing Platform"/>
            <person name="Di Palma F."/>
            <person name="Johnson J."/>
            <person name="Lander E.S."/>
            <person name="Lindblad-Toh K."/>
        </authorList>
    </citation>
    <scope>NUCLEOTIDE SEQUENCE [LARGE SCALE GENOMIC DNA]</scope>
</reference>